<dbReference type="EMBL" id="MGGP01000022">
    <property type="protein sequence ID" value="OGM31679.1"/>
    <property type="molecule type" value="Genomic_DNA"/>
</dbReference>
<proteinExistence type="predicted"/>
<dbReference type="AlphaFoldDB" id="A0A1F7YXN3"/>
<comment type="caution">
    <text evidence="1">The sequence shown here is derived from an EMBL/GenBank/DDBJ whole genome shotgun (WGS) entry which is preliminary data.</text>
</comment>
<name>A0A1F7YXN3_9BACT</name>
<dbReference type="Proteomes" id="UP000178870">
    <property type="component" value="Unassembled WGS sequence"/>
</dbReference>
<reference evidence="1 2" key="1">
    <citation type="journal article" date="2016" name="Nat. Commun.">
        <title>Thousands of microbial genomes shed light on interconnected biogeochemical processes in an aquifer system.</title>
        <authorList>
            <person name="Anantharaman K."/>
            <person name="Brown C.T."/>
            <person name="Hug L.A."/>
            <person name="Sharon I."/>
            <person name="Castelle C.J."/>
            <person name="Probst A.J."/>
            <person name="Thomas B.C."/>
            <person name="Singh A."/>
            <person name="Wilkins M.J."/>
            <person name="Karaoz U."/>
            <person name="Brodie E.L."/>
            <person name="Williams K.H."/>
            <person name="Hubbard S.S."/>
            <person name="Banfield J.F."/>
        </authorList>
    </citation>
    <scope>NUCLEOTIDE SEQUENCE [LARGE SCALE GENOMIC DNA]</scope>
</reference>
<evidence type="ECO:0000313" key="1">
    <source>
        <dbReference type="EMBL" id="OGM31679.1"/>
    </source>
</evidence>
<evidence type="ECO:0000313" key="2">
    <source>
        <dbReference type="Proteomes" id="UP000178870"/>
    </source>
</evidence>
<sequence>MSNLTPINASDARNNFFTILEEVYNAKKTFEIKKAGITVARLLGPGRDTKRKNIKDFKEAIDKHFGSIPDFPEVHKMRFSKKRDVSW</sequence>
<gene>
    <name evidence="1" type="ORF">A2803_04590</name>
</gene>
<organism evidence="1 2">
    <name type="scientific">Candidatus Woesebacteria bacterium RIFCSPHIGHO2_01_FULL_44_21</name>
    <dbReference type="NCBI Taxonomy" id="1802503"/>
    <lineage>
        <taxon>Bacteria</taxon>
        <taxon>Candidatus Woeseibacteriota</taxon>
    </lineage>
</organism>
<accession>A0A1F7YXN3</accession>
<protein>
    <recommendedName>
        <fullName evidence="3">Antitoxin</fullName>
    </recommendedName>
</protein>
<evidence type="ECO:0008006" key="3">
    <source>
        <dbReference type="Google" id="ProtNLM"/>
    </source>
</evidence>